<proteinExistence type="inferred from homology"/>
<dbReference type="Pfam" id="PF04354">
    <property type="entry name" value="ZipA_C"/>
    <property type="match status" value="1"/>
</dbReference>
<reference evidence="5" key="2">
    <citation type="submission" date="2017-06" db="EMBL/GenBank/DDBJ databases">
        <authorList>
            <person name="Kim H.J."/>
            <person name="Triplett B.A."/>
        </authorList>
    </citation>
    <scope>NUCLEOTIDE SEQUENCE [LARGE SCALE GENOMIC DNA]</scope>
    <source>
        <strain evidence="5">Kingella_eburonensis</strain>
    </source>
</reference>
<sequence>MNIFLIIIILLLAIIAAVIAYNLYQENQYRTKIRSQFGHSDQDALLTSSTQSVRDGKSFTSLLRRSKVEKQPETQADAFEEITKVADNEPAQDLAITPLKFIADDMDNIAEVPEITQPKTLTEEETRATIADIKSAVAAALEQSEEPEEEPETIEDSIIEPVKPAIVAPVLAAEPEEDERPLLVELTDLERSELLWFDKRFDFMGYVALREPKELHAIPRLSGRHRFQIIGCTMDGRFQAAEPIPGVAYQAFVVGLQAISRSGLASEVELEYFARQVQLFANKMDGKASTADIEPFLRTARPLDELCARVDQTIAIHLVSRASVLGTELRSAVEKAGFELMADGTFTLSGSNGDIKYTIAALDGSAFTEALLASQPYKGFSMLFDITRVPEAEDDFNEFMTLAVRLSGELGLDLVDDQVRQLSADWLKEVRSYVGARQNEMLKVGIEPGGALSKRLFA</sequence>
<keyword evidence="2" id="KW-0472">Membrane</keyword>
<protein>
    <recommendedName>
        <fullName evidence="1">Cell division protein ZipA</fullName>
    </recommendedName>
</protein>
<dbReference type="Gene3D" id="3.30.1400.10">
    <property type="entry name" value="ZipA, C-terminal FtsZ-binding domain"/>
    <property type="match status" value="1"/>
</dbReference>
<reference evidence="6" key="3">
    <citation type="submission" date="2017-06" db="EMBL/GenBank/DDBJ databases">
        <authorList>
            <person name="Laurent S."/>
        </authorList>
    </citation>
    <scope>NUCLEOTIDE SEQUENCE [LARGE SCALE GENOMIC DNA]</scope>
</reference>
<evidence type="ECO:0000259" key="3">
    <source>
        <dbReference type="SMART" id="SM00771"/>
    </source>
</evidence>
<dbReference type="OrthoDB" id="8521018at2"/>
<dbReference type="EMBL" id="FXUV01000001">
    <property type="protein sequence ID" value="SMQ11699.1"/>
    <property type="molecule type" value="Genomic_DNA"/>
</dbReference>
<comment type="similarity">
    <text evidence="1">Belongs to the ZipA family.</text>
</comment>
<comment type="function">
    <text evidence="1">Essential cell division protein that stabilizes the FtsZ protofilaments by cross-linking them and that serves as a cytoplasmic membrane anchor for the Z ring. Also required for the recruitment to the septal ring of downstream cell division proteins.</text>
</comment>
<dbReference type="SUPFAM" id="SSF64383">
    <property type="entry name" value="Cell-division protein ZipA, C-terminal domain"/>
    <property type="match status" value="1"/>
</dbReference>
<dbReference type="InterPro" id="IPR007449">
    <property type="entry name" value="ZipA_FtsZ-bd_C"/>
</dbReference>
<feature type="domain" description="ZipA C-terminal FtsZ-binding" evidence="3">
    <location>
        <begin position="310"/>
        <end position="434"/>
    </location>
</feature>
<keyword evidence="6" id="KW-1185">Reference proteome</keyword>
<name>A0A238T8C5_9NEIS</name>
<keyword evidence="2" id="KW-1003">Cell membrane</keyword>
<dbReference type="Proteomes" id="UP000215450">
    <property type="component" value="Unassembled WGS sequence"/>
</dbReference>
<evidence type="ECO:0000313" key="6">
    <source>
        <dbReference type="Proteomes" id="UP000215450"/>
    </source>
</evidence>
<dbReference type="RefSeq" id="WP_095061817.1">
    <property type="nucleotide sequence ID" value="NZ_FXUV02000001.1"/>
</dbReference>
<dbReference type="GO" id="GO:0005886">
    <property type="term" value="C:plasma membrane"/>
    <property type="evidence" value="ECO:0007669"/>
    <property type="project" value="UniProtKB-SubCell"/>
</dbReference>
<evidence type="ECO:0000313" key="5">
    <source>
        <dbReference type="EMBL" id="SNB51163.1"/>
    </source>
</evidence>
<dbReference type="AlphaFoldDB" id="A0A238T8C5"/>
<accession>A0A238T8C5</accession>
<evidence type="ECO:0000313" key="4">
    <source>
        <dbReference type="EMBL" id="SMQ11699.1"/>
    </source>
</evidence>
<keyword evidence="1" id="KW-0131">Cell cycle</keyword>
<keyword evidence="1" id="KW-0132">Cell division</keyword>
<evidence type="ECO:0000256" key="2">
    <source>
        <dbReference type="RuleBase" id="RU003613"/>
    </source>
</evidence>
<evidence type="ECO:0000256" key="1">
    <source>
        <dbReference type="RuleBase" id="RU003612"/>
    </source>
</evidence>
<gene>
    <name evidence="5" type="ORF">KEBURONENSIS_00053</name>
</gene>
<reference evidence="4" key="1">
    <citation type="submission" date="2017-05" db="EMBL/GenBank/DDBJ databases">
        <authorList>
            <person name="Song R."/>
            <person name="Chenine A.L."/>
            <person name="Ruprecht R.M."/>
        </authorList>
    </citation>
    <scope>NUCLEOTIDE SEQUENCE</scope>
    <source>
        <strain evidence="4">Kingella_eburonensis</strain>
    </source>
</reference>
<dbReference type="SMART" id="SM00771">
    <property type="entry name" value="ZipA_C"/>
    <property type="match status" value="1"/>
</dbReference>
<keyword evidence="2" id="KW-0997">Cell inner membrane</keyword>
<organism evidence="5 6">
    <name type="scientific">Kingella negevensis</name>
    <dbReference type="NCBI Taxonomy" id="1522312"/>
    <lineage>
        <taxon>Bacteria</taxon>
        <taxon>Pseudomonadati</taxon>
        <taxon>Pseudomonadota</taxon>
        <taxon>Betaproteobacteria</taxon>
        <taxon>Neisseriales</taxon>
        <taxon>Neisseriaceae</taxon>
        <taxon>Kingella</taxon>
    </lineage>
</organism>
<dbReference type="EMBL" id="FXUV02000001">
    <property type="protein sequence ID" value="SNB51163.1"/>
    <property type="molecule type" value="Genomic_DNA"/>
</dbReference>
<dbReference type="STRING" id="1522312.GCA_900177895_02139"/>
<dbReference type="GO" id="GO:0090529">
    <property type="term" value="P:cell septum assembly"/>
    <property type="evidence" value="ECO:0007669"/>
    <property type="project" value="InterPro"/>
</dbReference>
<comment type="subcellular location">
    <subcellularLocation>
        <location evidence="2">Cell inner membrane</location>
        <topology evidence="2">Single-pass type I membrane protein</topology>
    </subcellularLocation>
</comment>
<keyword evidence="2" id="KW-0812">Transmembrane</keyword>
<dbReference type="InterPro" id="IPR036765">
    <property type="entry name" value="ZipA_FtsZ-bd_C_sf"/>
</dbReference>